<comment type="caution">
    <text evidence="3">The sequence shown here is derived from an EMBL/GenBank/DDBJ whole genome shotgun (WGS) entry which is preliminary data.</text>
</comment>
<evidence type="ECO:0000313" key="3">
    <source>
        <dbReference type="EMBL" id="CAL7944454.1"/>
    </source>
</evidence>
<keyword evidence="1" id="KW-0732">Signal</keyword>
<dbReference type="Proteomes" id="UP001642520">
    <property type="component" value="Unassembled WGS sequence"/>
</dbReference>
<feature type="signal peptide" evidence="1">
    <location>
        <begin position="1"/>
        <end position="23"/>
    </location>
</feature>
<feature type="domain" description="Peptidase S1" evidence="2">
    <location>
        <begin position="179"/>
        <end position="427"/>
    </location>
</feature>
<accession>A0ABP1NTX2</accession>
<dbReference type="Gene3D" id="2.40.10.10">
    <property type="entry name" value="Trypsin-like serine proteases"/>
    <property type="match status" value="1"/>
</dbReference>
<dbReference type="InterPro" id="IPR009003">
    <property type="entry name" value="Peptidase_S1_PA"/>
</dbReference>
<dbReference type="EMBL" id="CAXAJV020001293">
    <property type="protein sequence ID" value="CAL7944454.1"/>
    <property type="molecule type" value="Genomic_DNA"/>
</dbReference>
<name>A0ABP1NTX2_XYLVO</name>
<dbReference type="PROSITE" id="PS50240">
    <property type="entry name" value="TRYPSIN_DOM"/>
    <property type="match status" value="1"/>
</dbReference>
<evidence type="ECO:0000256" key="1">
    <source>
        <dbReference type="SAM" id="SignalP"/>
    </source>
</evidence>
<dbReference type="Pfam" id="PF00089">
    <property type="entry name" value="Trypsin"/>
    <property type="match status" value="1"/>
</dbReference>
<dbReference type="InterPro" id="IPR043504">
    <property type="entry name" value="Peptidase_S1_PA_chymotrypsin"/>
</dbReference>
<dbReference type="Pfam" id="PF16030">
    <property type="entry name" value="GD_N"/>
    <property type="match status" value="1"/>
</dbReference>
<evidence type="ECO:0000259" key="2">
    <source>
        <dbReference type="PROSITE" id="PS50240"/>
    </source>
</evidence>
<dbReference type="CDD" id="cd00190">
    <property type="entry name" value="Tryp_SPc"/>
    <property type="match status" value="1"/>
</dbReference>
<dbReference type="SMART" id="SM00020">
    <property type="entry name" value="Tryp_SPc"/>
    <property type="match status" value="1"/>
</dbReference>
<gene>
    <name evidence="3" type="ORF">XYLVIOL_LOCUS6670</name>
</gene>
<sequence>MINAVAKTTLLAQLLQLMIVVLGQSPCPTSFWYNRDPETNETSGYVQILSPSKENPSRLNITLSHNVALSTYNVGIELVHTAEESIMALEQSMPIMFRLSFPSDLPIPMLTSILFNNEIICTGPPAVGPIVSTIVLVNELHLSGKGCKKKLTVISILPAISLNQPNNLDCGRGLPIAPVAGDSEVSPGQWPWVVAIFIVKREFVFQCTGTLVTNKHVISAAQCFYMDNMSLLVENFMVSVGRYDLRDWRQKGSVNSDVAEYRIHPDFSYTDISNDADLAVAILRDKVEYGPLIRPCCLWSWSADLNVLRGKYGTVVGWDLNELGEYNSKPKWITASIVSQEECLRSNGNYAALMSNRTFCAEHRKGSFTYKGENGSGLVIYEQETDRFYLRGVVSKTIAGAIPSDENEFTIFVDVARHLNWIYRQITQYCV</sequence>
<evidence type="ECO:0000313" key="4">
    <source>
        <dbReference type="Proteomes" id="UP001642520"/>
    </source>
</evidence>
<reference evidence="3 4" key="1">
    <citation type="submission" date="2024-08" db="EMBL/GenBank/DDBJ databases">
        <authorList>
            <person name="Will J Nash"/>
            <person name="Angela Man"/>
            <person name="Seanna McTaggart"/>
            <person name="Kendall Baker"/>
            <person name="Tom Barker"/>
            <person name="Leah Catchpole"/>
            <person name="Alex Durrant"/>
            <person name="Karim Gharbi"/>
            <person name="Naomi Irish"/>
            <person name="Gemy Kaithakottil"/>
            <person name="Debby Ku"/>
            <person name="Aaliyah Providence"/>
            <person name="Felix Shaw"/>
            <person name="David Swarbreck"/>
            <person name="Chris Watkins"/>
            <person name="Ann M. McCartney"/>
            <person name="Giulio Formenti"/>
            <person name="Alice Mouton"/>
            <person name="Noel Vella"/>
            <person name="Bjorn M von Reumont"/>
            <person name="Adriana Vella"/>
            <person name="Wilfried Haerty"/>
        </authorList>
    </citation>
    <scope>NUCLEOTIDE SEQUENCE [LARGE SCALE GENOMIC DNA]</scope>
</reference>
<proteinExistence type="predicted"/>
<dbReference type="PANTHER" id="PTHR24260:SF143">
    <property type="entry name" value="SERINE PROTEASE GD-LIKE PROTEIN"/>
    <property type="match status" value="1"/>
</dbReference>
<dbReference type="SUPFAM" id="SSF50494">
    <property type="entry name" value="Trypsin-like serine proteases"/>
    <property type="match status" value="1"/>
</dbReference>
<feature type="chain" id="PRO_5045745427" description="Peptidase S1 domain-containing protein" evidence="1">
    <location>
        <begin position="24"/>
        <end position="431"/>
    </location>
</feature>
<organism evidence="3 4">
    <name type="scientific">Xylocopa violacea</name>
    <name type="common">Violet carpenter bee</name>
    <name type="synonym">Apis violacea</name>
    <dbReference type="NCBI Taxonomy" id="135666"/>
    <lineage>
        <taxon>Eukaryota</taxon>
        <taxon>Metazoa</taxon>
        <taxon>Ecdysozoa</taxon>
        <taxon>Arthropoda</taxon>
        <taxon>Hexapoda</taxon>
        <taxon>Insecta</taxon>
        <taxon>Pterygota</taxon>
        <taxon>Neoptera</taxon>
        <taxon>Endopterygota</taxon>
        <taxon>Hymenoptera</taxon>
        <taxon>Apocrita</taxon>
        <taxon>Aculeata</taxon>
        <taxon>Apoidea</taxon>
        <taxon>Anthophila</taxon>
        <taxon>Apidae</taxon>
        <taxon>Xylocopa</taxon>
        <taxon>Xylocopa</taxon>
    </lineage>
</organism>
<dbReference type="InterPro" id="IPR051333">
    <property type="entry name" value="CLIP_Serine_Protease"/>
</dbReference>
<keyword evidence="4" id="KW-1185">Reference proteome</keyword>
<protein>
    <recommendedName>
        <fullName evidence="2">Peptidase S1 domain-containing protein</fullName>
    </recommendedName>
</protein>
<dbReference type="InterPro" id="IPR001254">
    <property type="entry name" value="Trypsin_dom"/>
</dbReference>
<dbReference type="InterPro" id="IPR031986">
    <property type="entry name" value="GD_N"/>
</dbReference>
<dbReference type="PANTHER" id="PTHR24260">
    <property type="match status" value="1"/>
</dbReference>